<dbReference type="AlphaFoldDB" id="A0AAW2CCK9"/>
<name>A0AAW2CCK9_9ROSI</name>
<feature type="compositionally biased region" description="Polar residues" evidence="1">
    <location>
        <begin position="165"/>
        <end position="189"/>
    </location>
</feature>
<evidence type="ECO:0000313" key="2">
    <source>
        <dbReference type="EMBL" id="KAK9995561.1"/>
    </source>
</evidence>
<feature type="region of interest" description="Disordered" evidence="1">
    <location>
        <begin position="1"/>
        <end position="27"/>
    </location>
</feature>
<feature type="compositionally biased region" description="Low complexity" evidence="1">
    <location>
        <begin position="190"/>
        <end position="203"/>
    </location>
</feature>
<comment type="caution">
    <text evidence="2">The sequence shown here is derived from an EMBL/GenBank/DDBJ whole genome shotgun (WGS) entry which is preliminary data.</text>
</comment>
<dbReference type="EMBL" id="JAZDWU010000007">
    <property type="protein sequence ID" value="KAK9995561.1"/>
    <property type="molecule type" value="Genomic_DNA"/>
</dbReference>
<protein>
    <submittedName>
        <fullName evidence="2">Uncharacterized protein</fullName>
    </submittedName>
</protein>
<feature type="compositionally biased region" description="Basic residues" evidence="1">
    <location>
        <begin position="144"/>
        <end position="155"/>
    </location>
</feature>
<sequence length="327" mass="35751">MIKFVDDSDEVPDQFVKDSSGRSTTEVNPDFVNWKNREQALFTFINSTLSPSILAITEARDKLISVGVFTDEEEMIYLALEALPPDYDAFCSAMRTCNDIFTLEELNTLLNAEERAIKKKSDFRDNSAMAMVLQGGFNLNNNRGRGRGGHQRGRGRNSGFNSRFHNGSSSFGSNTNQFSGSGSQPQFKPNNQDQIQSQQNQFHQTNRPQCQICGCSDHVTLDLSQLSLHQQPTTGTETVTVGNGQEFSVTYVGNDASSSNFPSPSPSLEFWLASLPSSSPSFSSPSYSSCTIPVSASITSLDSDTNHPLPELPSSLPLSHLSLLLGP</sequence>
<proteinExistence type="predicted"/>
<dbReference type="PANTHER" id="PTHR47481:SF31">
    <property type="entry name" value="OS01G0873500 PROTEIN"/>
    <property type="match status" value="1"/>
</dbReference>
<evidence type="ECO:0000256" key="1">
    <source>
        <dbReference type="SAM" id="MobiDB-lite"/>
    </source>
</evidence>
<dbReference type="PANTHER" id="PTHR47481">
    <property type="match status" value="1"/>
</dbReference>
<dbReference type="Pfam" id="PF14223">
    <property type="entry name" value="Retrotran_gag_2"/>
    <property type="match status" value="1"/>
</dbReference>
<gene>
    <name evidence="2" type="ORF">SO802_020247</name>
</gene>
<organism evidence="2 3">
    <name type="scientific">Lithocarpus litseifolius</name>
    <dbReference type="NCBI Taxonomy" id="425828"/>
    <lineage>
        <taxon>Eukaryota</taxon>
        <taxon>Viridiplantae</taxon>
        <taxon>Streptophyta</taxon>
        <taxon>Embryophyta</taxon>
        <taxon>Tracheophyta</taxon>
        <taxon>Spermatophyta</taxon>
        <taxon>Magnoliopsida</taxon>
        <taxon>eudicotyledons</taxon>
        <taxon>Gunneridae</taxon>
        <taxon>Pentapetalae</taxon>
        <taxon>rosids</taxon>
        <taxon>fabids</taxon>
        <taxon>Fagales</taxon>
        <taxon>Fagaceae</taxon>
        <taxon>Lithocarpus</taxon>
    </lineage>
</organism>
<feature type="region of interest" description="Disordered" evidence="1">
    <location>
        <begin position="137"/>
        <end position="203"/>
    </location>
</feature>
<dbReference type="Proteomes" id="UP001459277">
    <property type="component" value="Unassembled WGS sequence"/>
</dbReference>
<reference evidence="2 3" key="1">
    <citation type="submission" date="2024-01" db="EMBL/GenBank/DDBJ databases">
        <title>A telomere-to-telomere, gap-free genome of sweet tea (Lithocarpus litseifolius).</title>
        <authorList>
            <person name="Zhou J."/>
        </authorList>
    </citation>
    <scope>NUCLEOTIDE SEQUENCE [LARGE SCALE GENOMIC DNA]</scope>
    <source>
        <strain evidence="2">Zhou-2022a</strain>
        <tissue evidence="2">Leaf</tissue>
    </source>
</reference>
<accession>A0AAW2CCK9</accession>
<keyword evidence="3" id="KW-1185">Reference proteome</keyword>
<evidence type="ECO:0000313" key="3">
    <source>
        <dbReference type="Proteomes" id="UP001459277"/>
    </source>
</evidence>